<dbReference type="EMBL" id="JAZGQO010000009">
    <property type="protein sequence ID" value="KAK6177891.1"/>
    <property type="molecule type" value="Genomic_DNA"/>
</dbReference>
<keyword evidence="2" id="KW-1185">Reference proteome</keyword>
<organism evidence="1 2">
    <name type="scientific">Patella caerulea</name>
    <name type="common">Rayed Mediterranean limpet</name>
    <dbReference type="NCBI Taxonomy" id="87958"/>
    <lineage>
        <taxon>Eukaryota</taxon>
        <taxon>Metazoa</taxon>
        <taxon>Spiralia</taxon>
        <taxon>Lophotrochozoa</taxon>
        <taxon>Mollusca</taxon>
        <taxon>Gastropoda</taxon>
        <taxon>Patellogastropoda</taxon>
        <taxon>Patelloidea</taxon>
        <taxon>Patellidae</taxon>
        <taxon>Patella</taxon>
    </lineage>
</organism>
<reference evidence="1 2" key="1">
    <citation type="submission" date="2024-01" db="EMBL/GenBank/DDBJ databases">
        <title>The genome of the rayed Mediterranean limpet Patella caerulea (Linnaeus, 1758).</title>
        <authorList>
            <person name="Anh-Thu Weber A."/>
            <person name="Halstead-Nussloch G."/>
        </authorList>
    </citation>
    <scope>NUCLEOTIDE SEQUENCE [LARGE SCALE GENOMIC DNA]</scope>
    <source>
        <strain evidence="1">AATW-2023a</strain>
        <tissue evidence="1">Whole specimen</tissue>
    </source>
</reference>
<comment type="caution">
    <text evidence="1">The sequence shown here is derived from an EMBL/GenBank/DDBJ whole genome shotgun (WGS) entry which is preliminary data.</text>
</comment>
<protein>
    <submittedName>
        <fullName evidence="1">Uncharacterized protein</fullName>
    </submittedName>
</protein>
<gene>
    <name evidence="1" type="ORF">SNE40_012765</name>
</gene>
<evidence type="ECO:0000313" key="1">
    <source>
        <dbReference type="EMBL" id="KAK6177891.1"/>
    </source>
</evidence>
<dbReference type="Proteomes" id="UP001347796">
    <property type="component" value="Unassembled WGS sequence"/>
</dbReference>
<sequence length="97" mass="11565">MERSEILQGKLSQNEQYFHRAYEQIVLLDNKLKDLQVRYNRAKRDGNRSFCYTIRLKMSGVQGVRNVYRQYIQHKADTIVELRHDISIAEDLADIIH</sequence>
<dbReference type="AlphaFoldDB" id="A0AAN8JKV3"/>
<accession>A0AAN8JKV3</accession>
<evidence type="ECO:0000313" key="2">
    <source>
        <dbReference type="Proteomes" id="UP001347796"/>
    </source>
</evidence>
<proteinExistence type="predicted"/>
<name>A0AAN8JKV3_PATCE</name>